<gene>
    <name evidence="16" type="ORF">KAF25_006555</name>
</gene>
<dbReference type="InterPro" id="IPR029058">
    <property type="entry name" value="AB_hydrolase_fold"/>
</dbReference>
<accession>A0A9P7HE35</accession>
<dbReference type="InterPro" id="IPR006984">
    <property type="entry name" value="Fcf1/UTP23"/>
</dbReference>
<comment type="similarity">
    <text evidence="11">Belongs to the UTP23/FCF1 family. UTP23 subfamily.</text>
</comment>
<dbReference type="SUPFAM" id="SSF88723">
    <property type="entry name" value="PIN domain-like"/>
    <property type="match status" value="1"/>
</dbReference>
<feature type="region of interest" description="Disordered" evidence="13">
    <location>
        <begin position="1656"/>
        <end position="1802"/>
    </location>
</feature>
<comment type="caution">
    <text evidence="16">The sequence shown here is derived from an EMBL/GenBank/DDBJ whole genome shotgun (WGS) entry which is preliminary data.</text>
</comment>
<evidence type="ECO:0000256" key="8">
    <source>
        <dbReference type="ARBA" id="ARBA00023136"/>
    </source>
</evidence>
<dbReference type="PANTHER" id="PTHR17920:SF3">
    <property type="entry name" value="TRANSMEMBRANE AND COILED-COIL DOMAIN-CONTAINING PROTEIN 4"/>
    <property type="match status" value="1"/>
</dbReference>
<dbReference type="Pfam" id="PF05277">
    <property type="entry name" value="DUF726"/>
    <property type="match status" value="1"/>
</dbReference>
<evidence type="ECO:0000256" key="4">
    <source>
        <dbReference type="ARBA" id="ARBA00022517"/>
    </source>
</evidence>
<evidence type="ECO:0000256" key="3">
    <source>
        <dbReference type="ARBA" id="ARBA00009824"/>
    </source>
</evidence>
<dbReference type="Pfam" id="PF04900">
    <property type="entry name" value="Fcf1"/>
    <property type="match status" value="1"/>
</dbReference>
<dbReference type="PANTHER" id="PTHR17920">
    <property type="entry name" value="TRANSMEMBRANE AND COILED-COIL DOMAIN-CONTAINING PROTEIN 4 TMCO4"/>
    <property type="match status" value="1"/>
</dbReference>
<keyword evidence="8 14" id="KW-0472">Membrane</keyword>
<dbReference type="SUPFAM" id="SSF53474">
    <property type="entry name" value="alpha/beta-Hydrolases"/>
    <property type="match status" value="1"/>
</dbReference>
<comment type="subcellular location">
    <subcellularLocation>
        <location evidence="1">Membrane</location>
        <topology evidence="1">Multi-pass membrane protein</topology>
    </subcellularLocation>
    <subcellularLocation>
        <location evidence="2">Nucleus</location>
        <location evidence="2">Nucleolus</location>
    </subcellularLocation>
</comment>
<organism evidence="16 17">
    <name type="scientific">Fusarium avenaceum</name>
    <dbReference type="NCBI Taxonomy" id="40199"/>
    <lineage>
        <taxon>Eukaryota</taxon>
        <taxon>Fungi</taxon>
        <taxon>Dikarya</taxon>
        <taxon>Ascomycota</taxon>
        <taxon>Pezizomycotina</taxon>
        <taxon>Sordariomycetes</taxon>
        <taxon>Hypocreomycetidae</taxon>
        <taxon>Hypocreales</taxon>
        <taxon>Nectriaceae</taxon>
        <taxon>Fusarium</taxon>
        <taxon>Fusarium tricinctum species complex</taxon>
    </lineage>
</organism>
<feature type="compositionally biased region" description="Basic and acidic residues" evidence="13">
    <location>
        <begin position="1682"/>
        <end position="1697"/>
    </location>
</feature>
<dbReference type="Pfam" id="PF24779">
    <property type="entry name" value="UTP23_sensor"/>
    <property type="match status" value="1"/>
</dbReference>
<dbReference type="SUPFAM" id="SSF81606">
    <property type="entry name" value="PP2C-like"/>
    <property type="match status" value="1"/>
</dbReference>
<comment type="function">
    <text evidence="10">Involved in rRNA-processing and ribosome biogenesis.</text>
</comment>
<feature type="domain" description="PPM-type phosphatase" evidence="15">
    <location>
        <begin position="106"/>
        <end position="390"/>
    </location>
</feature>
<feature type="compositionally biased region" description="Polar residues" evidence="13">
    <location>
        <begin position="1764"/>
        <end position="1775"/>
    </location>
</feature>
<evidence type="ECO:0000256" key="6">
    <source>
        <dbReference type="ARBA" id="ARBA00022692"/>
    </source>
</evidence>
<dbReference type="InterPro" id="IPR057776">
    <property type="entry name" value="UTP23_sensor"/>
</dbReference>
<dbReference type="GO" id="GO:0016020">
    <property type="term" value="C:membrane"/>
    <property type="evidence" value="ECO:0007669"/>
    <property type="project" value="UniProtKB-SubCell"/>
</dbReference>
<evidence type="ECO:0000259" key="15">
    <source>
        <dbReference type="SMART" id="SM00332"/>
    </source>
</evidence>
<feature type="compositionally biased region" description="Basic and acidic residues" evidence="13">
    <location>
        <begin position="773"/>
        <end position="795"/>
    </location>
</feature>
<feature type="compositionally biased region" description="Basic and acidic residues" evidence="13">
    <location>
        <begin position="805"/>
        <end position="818"/>
    </location>
</feature>
<dbReference type="GO" id="GO:0032040">
    <property type="term" value="C:small-subunit processome"/>
    <property type="evidence" value="ECO:0007669"/>
    <property type="project" value="InterPro"/>
</dbReference>
<evidence type="ECO:0000256" key="12">
    <source>
        <dbReference type="ARBA" id="ARBA00076388"/>
    </source>
</evidence>
<feature type="compositionally biased region" description="Basic and acidic residues" evidence="13">
    <location>
        <begin position="1596"/>
        <end position="1609"/>
    </location>
</feature>
<feature type="compositionally biased region" description="Basic and acidic residues" evidence="13">
    <location>
        <begin position="846"/>
        <end position="868"/>
    </location>
</feature>
<evidence type="ECO:0000313" key="17">
    <source>
        <dbReference type="Proteomes" id="UP000782241"/>
    </source>
</evidence>
<evidence type="ECO:0000256" key="14">
    <source>
        <dbReference type="SAM" id="Phobius"/>
    </source>
</evidence>
<feature type="region of interest" description="Disordered" evidence="13">
    <location>
        <begin position="565"/>
        <end position="876"/>
    </location>
</feature>
<dbReference type="InterPro" id="IPR036457">
    <property type="entry name" value="PPM-type-like_dom_sf"/>
</dbReference>
<feature type="compositionally biased region" description="Basic and acidic residues" evidence="13">
    <location>
        <begin position="569"/>
        <end position="592"/>
    </location>
</feature>
<dbReference type="InterPro" id="IPR001932">
    <property type="entry name" value="PPM-type_phosphatase-like_dom"/>
</dbReference>
<keyword evidence="6 14" id="KW-0812">Transmembrane</keyword>
<evidence type="ECO:0000256" key="5">
    <source>
        <dbReference type="ARBA" id="ARBA00022552"/>
    </source>
</evidence>
<dbReference type="SMART" id="SM00332">
    <property type="entry name" value="PP2Cc"/>
    <property type="match status" value="1"/>
</dbReference>
<feature type="compositionally biased region" description="Polar residues" evidence="13">
    <location>
        <begin position="757"/>
        <end position="772"/>
    </location>
</feature>
<dbReference type="FunFam" id="3.60.40.10:FF:000118">
    <property type="entry name" value="Phosphatase 2C-like domain-containing protein"/>
    <property type="match status" value="1"/>
</dbReference>
<evidence type="ECO:0000256" key="10">
    <source>
        <dbReference type="ARBA" id="ARBA00037300"/>
    </source>
</evidence>
<proteinExistence type="inferred from homology"/>
<keyword evidence="7 14" id="KW-1133">Transmembrane helix</keyword>
<evidence type="ECO:0000256" key="7">
    <source>
        <dbReference type="ARBA" id="ARBA00022989"/>
    </source>
</evidence>
<comment type="similarity">
    <text evidence="3">Belongs to the TMCO4 family.</text>
</comment>
<reference evidence="16" key="1">
    <citation type="submission" date="2021-04" db="EMBL/GenBank/DDBJ databases">
        <title>Draft genome of Fusarium avenaceum strain F156N33, isolated from an atmospheric sample in Virginia.</title>
        <authorList>
            <person name="Yang S."/>
            <person name="Vinatzer B.A."/>
            <person name="Coleman J."/>
        </authorList>
    </citation>
    <scope>NUCLEOTIDE SEQUENCE</scope>
    <source>
        <strain evidence="16">F156N33</strain>
    </source>
</reference>
<dbReference type="CDD" id="cd09865">
    <property type="entry name" value="PIN_ScUtp23p-like"/>
    <property type="match status" value="1"/>
</dbReference>
<dbReference type="InterPro" id="IPR007941">
    <property type="entry name" value="DUF726"/>
</dbReference>
<feature type="transmembrane region" description="Helical" evidence="14">
    <location>
        <begin position="1238"/>
        <end position="1259"/>
    </location>
</feature>
<evidence type="ECO:0000256" key="13">
    <source>
        <dbReference type="SAM" id="MobiDB-lite"/>
    </source>
</evidence>
<dbReference type="FunFam" id="3.40.50.1010:FF:000006">
    <property type="entry name" value="rRNA-processing protein UTP23 homolog"/>
    <property type="match status" value="1"/>
</dbReference>
<feature type="compositionally biased region" description="Low complexity" evidence="13">
    <location>
        <begin position="1658"/>
        <end position="1669"/>
    </location>
</feature>
<evidence type="ECO:0000256" key="11">
    <source>
        <dbReference type="ARBA" id="ARBA00038503"/>
    </source>
</evidence>
<sequence>MSIQSLVISDLRAPESIEAISPQVAARHPQNWADPGLYSWNAHSTILDSGGCPDIFPTIAPGATPDDVPILPFRFETGIGLFAKRPPRPFPPPFLSPPSTSFTDPLSTHHQSRDRRAFVNGQLIRGRTNGDDAVYASDYFICANDGVGAWATRPRGHAGLWSRLILHFWSSAIEEQSREPREPNPIASLQSAYDKTLEATISQDWLGTTTACGAQLHYKTCAENEERTSPVLYVTNLGDCQVMVLRPSIGKVIYKTVEQWHWFDCPRQLGTNSPDTPNNNAVMDKVDLEVGDIVLAMSDGVIDNLWEHEIVATVLKSVKEWESGKHPEAHKGDRTGGRNGGMRIAANDLMEAAREIAVDPFAESPFMERAIEEGLASEGGKLDDISVVAALCLMEQFSQTFGFREPYQVLVDAEMVRDSSKCKMDLEPALSRTVHGKVKPMITQCEIRKLYAARNDPGAHEAIDLAKTLERRRCGHHPNEYPEPLSTQDCLRSVVDPKDTLQNKHRYVVASQDQEVRKMLRGIRGVPLIYIKRSVMILEPMADESVQVRAKEERSKFRAEIKSTIGKRKREDAGDDAEKAEKKIDETTEDQKKKKKKGHGPKGPNPLAVQKAKKPKTEGKQSQKEEASEAQENPQEGTGKRKRRRRNKTATATEDGDGADTAAAEVASVDDFGLPIRRYPTPKNDEPTETSTEEKTTSNPVADATGGEQPIAPEAKTDKTDHQTTTPAVVAVKDDDNSDTFEDARSEPSSPIKDPASKTTNVAQESPTLTDTKSAEQKAPVEPEITTPHDSKAKESVGATPETQPEAKPEAEHTHKPADINAAAGKQESSEPADITPAPASPMQAKRGEVSEFSHQKVSTKAEEKHEGEEEVEWQEMPSYARYDMYNDDDKLVAKEYDPEEDESYQYGGLGGAGKGYTRVFLDDDAESATSMDENTNYLFKKTNGTSMVDDDEGRDAVEQMQATKDLLTEGQKVAYVGLVRLEIVKLVRGEEKMKSFKKTKKEVGVAIESMMMWGQKMMLRLYAHMEINEAEQIMIEQLAEHGVMSQDLSPALNTNSRVANPMADGESSMPGTPSLDEKPAEVPPPYEALDGKELTDVKTPSQLPTTAKLDIDLRWTVLCDLFLLLIADSIYDARSRVLLERVGESLDITWIDICRFEKKVTEALEMQQAAEKENWNEEEHTETRRKKALTRRYVMMGLATVGGGLVIGLSAGLLAPVIGAGLATGLTAVGVTGTSSFLGGVGGAAIITSGAAASGSLIGGRAANRRTGAVKTFEYRPLHNNKRVNLIVTISGWLTGKVDDVRLPFSTVDPVMGDLYSVLFEPEMLRSMGDTINILATEALTSSIQQILGTTILAALMSAIQLPIILTKLSYLIDNPWAVSLDRATSAGKILADSLLERNLGTRPITLVGFSIGARVVFSCLQELSKKGAVGVIQNVYMFGSPIVVKKEEYIKAKTVVSGRFLNAYNRNDWILGYLFRLTSGGIRRVAGLAPIDECPFVENMDVTDLVNGHMDYRQKMPSLLMRCGWYVESEEFAEIEDPDPDNHNVRQRELINEIEEARRNLEKEGKAKKSGRFSFFGRRKNAGKQDWEIYEDAKNKGEAKEKPKEGEQGESNTGVLFDIDAIRAEIAKDARDHYASPEDLQVKEIKSTLPPMKLDVSSLPASPSVAANGSRAGSRTDLATARDSHEARGSQERSHSYTPSYTKQPSPPPGYSSPYGGGTGSGYGNTYGSGRHDEDDIQMTFDTSFDDHSRSTTALPKEETPTRPQMKTAQTLPAMTLHEPWGDSDDDDFGKEKEISMTFA</sequence>
<feature type="compositionally biased region" description="Basic and acidic residues" evidence="13">
    <location>
        <begin position="1747"/>
        <end position="1763"/>
    </location>
</feature>
<dbReference type="EMBL" id="JAGPUO010000003">
    <property type="protein sequence ID" value="KAG5663970.1"/>
    <property type="molecule type" value="Genomic_DNA"/>
</dbReference>
<dbReference type="GO" id="GO:0006364">
    <property type="term" value="P:rRNA processing"/>
    <property type="evidence" value="ECO:0007669"/>
    <property type="project" value="UniProtKB-KW"/>
</dbReference>
<feature type="compositionally biased region" description="Basic and acidic residues" evidence="13">
    <location>
        <begin position="615"/>
        <end position="627"/>
    </location>
</feature>
<feature type="transmembrane region" description="Helical" evidence="14">
    <location>
        <begin position="1194"/>
        <end position="1218"/>
    </location>
</feature>
<evidence type="ECO:0000256" key="1">
    <source>
        <dbReference type="ARBA" id="ARBA00004141"/>
    </source>
</evidence>
<feature type="compositionally biased region" description="Basic and acidic residues" evidence="13">
    <location>
        <begin position="1792"/>
        <end position="1802"/>
    </location>
</feature>
<evidence type="ECO:0000256" key="9">
    <source>
        <dbReference type="ARBA" id="ARBA00023242"/>
    </source>
</evidence>
<dbReference type="Proteomes" id="UP000782241">
    <property type="component" value="Unassembled WGS sequence"/>
</dbReference>
<evidence type="ECO:0000313" key="16">
    <source>
        <dbReference type="EMBL" id="KAG5663970.1"/>
    </source>
</evidence>
<feature type="region of interest" description="Disordered" evidence="13">
    <location>
        <begin position="1054"/>
        <end position="1085"/>
    </location>
</feature>
<dbReference type="InterPro" id="IPR029060">
    <property type="entry name" value="PIN-like_dom_sf"/>
</dbReference>
<keyword evidence="4" id="KW-0690">Ribosome biogenesis</keyword>
<keyword evidence="17" id="KW-1185">Reference proteome</keyword>
<keyword evidence="9" id="KW-0539">Nucleus</keyword>
<name>A0A9P7HE35_9HYPO</name>
<dbReference type="Gene3D" id="3.40.50.1010">
    <property type="entry name" value="5'-nuclease"/>
    <property type="match status" value="1"/>
</dbReference>
<dbReference type="Gene3D" id="3.60.40.10">
    <property type="entry name" value="PPM-type phosphatase domain"/>
    <property type="match status" value="1"/>
</dbReference>
<evidence type="ECO:0000256" key="2">
    <source>
        <dbReference type="ARBA" id="ARBA00004604"/>
    </source>
</evidence>
<feature type="compositionally biased region" description="Gly residues" evidence="13">
    <location>
        <begin position="1717"/>
        <end position="1729"/>
    </location>
</feature>
<feature type="region of interest" description="Disordered" evidence="13">
    <location>
        <begin position="1596"/>
        <end position="1618"/>
    </location>
</feature>
<protein>
    <recommendedName>
        <fullName evidence="12">U three protein 23</fullName>
    </recommendedName>
</protein>
<keyword evidence="5" id="KW-0698">rRNA processing</keyword>
<feature type="compositionally biased region" description="Low complexity" evidence="13">
    <location>
        <begin position="649"/>
        <end position="671"/>
    </location>
</feature>